<dbReference type="InParanoid" id="G3NK85"/>
<proteinExistence type="predicted"/>
<reference evidence="2" key="1">
    <citation type="submission" date="2006-01" db="EMBL/GenBank/DDBJ databases">
        <authorList>
            <person name="Lindblad-Toh K."/>
            <person name="Mauceli E."/>
            <person name="Grabherr M."/>
            <person name="Chang J.L."/>
            <person name="Lander E.S."/>
        </authorList>
    </citation>
    <scope>NUCLEOTIDE SEQUENCE [LARGE SCALE GENOMIC DNA]</scope>
</reference>
<dbReference type="AlphaFoldDB" id="G3NK85"/>
<dbReference type="Bgee" id="ENSGACG00000004358">
    <property type="expression patterns" value="Expressed in telencephalon and 13 other cell types or tissues"/>
</dbReference>
<accession>G3NK85</accession>
<protein>
    <submittedName>
        <fullName evidence="2">Uncharacterized protein</fullName>
    </submittedName>
</protein>
<reference evidence="2" key="2">
    <citation type="submission" date="2024-04" db="UniProtKB">
        <authorList>
            <consortium name="Ensembl"/>
        </authorList>
    </citation>
    <scope>IDENTIFICATION</scope>
</reference>
<organism evidence="2">
    <name type="scientific">Gasterosteus aculeatus</name>
    <name type="common">Three-spined stickleback</name>
    <dbReference type="NCBI Taxonomy" id="69293"/>
    <lineage>
        <taxon>Eukaryota</taxon>
        <taxon>Metazoa</taxon>
        <taxon>Chordata</taxon>
        <taxon>Craniata</taxon>
        <taxon>Vertebrata</taxon>
        <taxon>Euteleostomi</taxon>
        <taxon>Actinopterygii</taxon>
        <taxon>Neopterygii</taxon>
        <taxon>Teleostei</taxon>
        <taxon>Neoteleostei</taxon>
        <taxon>Acanthomorphata</taxon>
        <taxon>Eupercaria</taxon>
        <taxon>Perciformes</taxon>
        <taxon>Cottioidei</taxon>
        <taxon>Gasterosteales</taxon>
        <taxon>Gasterosteidae</taxon>
        <taxon>Gasterosteus</taxon>
    </lineage>
</organism>
<feature type="region of interest" description="Disordered" evidence="1">
    <location>
        <begin position="81"/>
        <end position="138"/>
    </location>
</feature>
<feature type="compositionally biased region" description="Low complexity" evidence="1">
    <location>
        <begin position="85"/>
        <end position="108"/>
    </location>
</feature>
<evidence type="ECO:0000256" key="1">
    <source>
        <dbReference type="SAM" id="MobiDB-lite"/>
    </source>
</evidence>
<dbReference type="Ensembl" id="ENSGACT00000005763.1">
    <property type="protein sequence ID" value="ENSGACP00000005747.1"/>
    <property type="gene ID" value="ENSGACG00000004358.1"/>
</dbReference>
<evidence type="ECO:0000313" key="2">
    <source>
        <dbReference type="Ensembl" id="ENSGACP00000005747.1"/>
    </source>
</evidence>
<name>G3NK85_GASAC</name>
<sequence length="138" mass="15735">MKNHAFPWRVKVEEVRGGGGRPRLGEGDGGFCVRQRLSLVDGDRGSKTRLLIPQEVCKRHARLLPIPANIHRDAFTHTHTHTHTHTQGTHTHARPQTHTQAAQATAPRVLTRAESRRERGRRGRRGGMKEVLERKTWR</sequence>
<feature type="compositionally biased region" description="Basic and acidic residues" evidence="1">
    <location>
        <begin position="127"/>
        <end position="138"/>
    </location>
</feature>